<evidence type="ECO:0000313" key="3">
    <source>
        <dbReference type="EMBL" id="MBB5490740.1"/>
    </source>
</evidence>
<keyword evidence="2" id="KW-0472">Membrane</keyword>
<feature type="region of interest" description="Disordered" evidence="1">
    <location>
        <begin position="96"/>
        <end position="147"/>
    </location>
</feature>
<feature type="transmembrane region" description="Helical" evidence="2">
    <location>
        <begin position="70"/>
        <end position="92"/>
    </location>
</feature>
<proteinExistence type="predicted"/>
<feature type="transmembrane region" description="Helical" evidence="2">
    <location>
        <begin position="12"/>
        <end position="30"/>
    </location>
</feature>
<organism evidence="3 4">
    <name type="scientific">Nocardiopsis metallicus</name>
    <dbReference type="NCBI Taxonomy" id="179819"/>
    <lineage>
        <taxon>Bacteria</taxon>
        <taxon>Bacillati</taxon>
        <taxon>Actinomycetota</taxon>
        <taxon>Actinomycetes</taxon>
        <taxon>Streptosporangiales</taxon>
        <taxon>Nocardiopsidaceae</taxon>
        <taxon>Nocardiopsis</taxon>
    </lineage>
</organism>
<dbReference type="AlphaFoldDB" id="A0A840W1M1"/>
<dbReference type="RefSeq" id="WP_184364349.1">
    <property type="nucleotide sequence ID" value="NZ_BAAAKM010000086.1"/>
</dbReference>
<comment type="caution">
    <text evidence="3">The sequence shown here is derived from an EMBL/GenBank/DDBJ whole genome shotgun (WGS) entry which is preliminary data.</text>
</comment>
<keyword evidence="4" id="KW-1185">Reference proteome</keyword>
<evidence type="ECO:0000256" key="2">
    <source>
        <dbReference type="SAM" id="Phobius"/>
    </source>
</evidence>
<evidence type="ECO:0000313" key="4">
    <source>
        <dbReference type="Proteomes" id="UP000579647"/>
    </source>
</evidence>
<dbReference type="EMBL" id="JACHDO010000001">
    <property type="protein sequence ID" value="MBB5490740.1"/>
    <property type="molecule type" value="Genomic_DNA"/>
</dbReference>
<feature type="compositionally biased region" description="Basic residues" evidence="1">
    <location>
        <begin position="135"/>
        <end position="147"/>
    </location>
</feature>
<accession>A0A840W1M1</accession>
<dbReference type="Proteomes" id="UP000579647">
    <property type="component" value="Unassembled WGS sequence"/>
</dbReference>
<reference evidence="3 4" key="1">
    <citation type="submission" date="2020-08" db="EMBL/GenBank/DDBJ databases">
        <title>Sequencing the genomes of 1000 actinobacteria strains.</title>
        <authorList>
            <person name="Klenk H.-P."/>
        </authorList>
    </citation>
    <scope>NUCLEOTIDE SEQUENCE [LARGE SCALE GENOMIC DNA]</scope>
    <source>
        <strain evidence="3 4">DSM 44598</strain>
    </source>
</reference>
<keyword evidence="2" id="KW-0812">Transmembrane</keyword>
<feature type="compositionally biased region" description="Pro residues" evidence="1">
    <location>
        <begin position="108"/>
        <end position="122"/>
    </location>
</feature>
<protein>
    <submittedName>
        <fullName evidence="3">Uncharacterized protein</fullName>
    </submittedName>
</protein>
<gene>
    <name evidence="3" type="ORF">HNR07_001877</name>
</gene>
<sequence>MSPDNTGLDLALIVLPLLAGVLGLCLVGRFPRPRGTAITGLILIVLGPLSDVFVYGGLSGPLFSAGLYDVVFVLGHVGTALTATGVLLLGLAATRGPRKPAHEHRPPQPRPGHPGHPGPPGYPGQHSGRGYPAGHHPHQRGPHGGTH</sequence>
<keyword evidence="2" id="KW-1133">Transmembrane helix</keyword>
<evidence type="ECO:0000256" key="1">
    <source>
        <dbReference type="SAM" id="MobiDB-lite"/>
    </source>
</evidence>
<feature type="transmembrane region" description="Helical" evidence="2">
    <location>
        <begin position="37"/>
        <end position="58"/>
    </location>
</feature>
<name>A0A840W1M1_9ACTN</name>